<evidence type="ECO:0000313" key="3">
    <source>
        <dbReference type="Proteomes" id="UP001562354"/>
    </source>
</evidence>
<feature type="compositionally biased region" description="Polar residues" evidence="1">
    <location>
        <begin position="195"/>
        <end position="212"/>
    </location>
</feature>
<feature type="compositionally biased region" description="Polar residues" evidence="1">
    <location>
        <begin position="74"/>
        <end position="91"/>
    </location>
</feature>
<comment type="caution">
    <text evidence="2">The sequence shown here is derived from an EMBL/GenBank/DDBJ whole genome shotgun (WGS) entry which is preliminary data.</text>
</comment>
<feature type="compositionally biased region" description="Acidic residues" evidence="1">
    <location>
        <begin position="292"/>
        <end position="303"/>
    </location>
</feature>
<keyword evidence="3" id="KW-1185">Reference proteome</keyword>
<gene>
    <name evidence="2" type="ORF">AAFC00_002247</name>
</gene>
<protein>
    <submittedName>
        <fullName evidence="2">Uncharacterized protein</fullName>
    </submittedName>
</protein>
<proteinExistence type="predicted"/>
<feature type="region of interest" description="Disordered" evidence="1">
    <location>
        <begin position="292"/>
        <end position="344"/>
    </location>
</feature>
<evidence type="ECO:0000256" key="1">
    <source>
        <dbReference type="SAM" id="MobiDB-lite"/>
    </source>
</evidence>
<accession>A0ABR3PGS5</accession>
<dbReference type="EMBL" id="JBFMKM010000007">
    <property type="protein sequence ID" value="KAL1305351.1"/>
    <property type="molecule type" value="Genomic_DNA"/>
</dbReference>
<feature type="region of interest" description="Disordered" evidence="1">
    <location>
        <begin position="837"/>
        <end position="877"/>
    </location>
</feature>
<feature type="compositionally biased region" description="Basic and acidic residues" evidence="1">
    <location>
        <begin position="429"/>
        <end position="442"/>
    </location>
</feature>
<feature type="region of interest" description="Disordered" evidence="1">
    <location>
        <begin position="378"/>
        <end position="579"/>
    </location>
</feature>
<feature type="region of interest" description="Disordered" evidence="1">
    <location>
        <begin position="715"/>
        <end position="769"/>
    </location>
</feature>
<feature type="compositionally biased region" description="Basic and acidic residues" evidence="1">
    <location>
        <begin position="495"/>
        <end position="505"/>
    </location>
</feature>
<feature type="region of interest" description="Disordered" evidence="1">
    <location>
        <begin position="609"/>
        <end position="630"/>
    </location>
</feature>
<feature type="region of interest" description="Disordered" evidence="1">
    <location>
        <begin position="668"/>
        <end position="690"/>
    </location>
</feature>
<feature type="region of interest" description="Disordered" evidence="1">
    <location>
        <begin position="193"/>
        <end position="212"/>
    </location>
</feature>
<organism evidence="2 3">
    <name type="scientific">Neodothiora populina</name>
    <dbReference type="NCBI Taxonomy" id="2781224"/>
    <lineage>
        <taxon>Eukaryota</taxon>
        <taxon>Fungi</taxon>
        <taxon>Dikarya</taxon>
        <taxon>Ascomycota</taxon>
        <taxon>Pezizomycotina</taxon>
        <taxon>Dothideomycetes</taxon>
        <taxon>Dothideomycetidae</taxon>
        <taxon>Dothideales</taxon>
        <taxon>Dothioraceae</taxon>
        <taxon>Neodothiora</taxon>
    </lineage>
</organism>
<feature type="region of interest" description="Disordered" evidence="1">
    <location>
        <begin position="243"/>
        <end position="277"/>
    </location>
</feature>
<name>A0ABR3PGS5_9PEZI</name>
<dbReference type="GeneID" id="95975949"/>
<feature type="compositionally biased region" description="Basic and acidic residues" evidence="1">
    <location>
        <begin position="552"/>
        <end position="561"/>
    </location>
</feature>
<dbReference type="Proteomes" id="UP001562354">
    <property type="component" value="Unassembled WGS sequence"/>
</dbReference>
<sequence>MAQAASATHTNGFAPAIVDHKAQAAFYEQLLQLRDAVLSDRHPRFKLPAAAKQKLDSLSGSSASSHGAISGSATDQQGGVQTATNTQHYGKQQDGVQNVAAFEANRSAHSSQPATVMSHLSGIDPVLLTKSDDLIRAEIHLKRQRIEKQLKESVDQRKSGFRRDTDTEPATLIDLPEILQKAWDIVKPISGLKPLTNTQTTASDSFDENSYYSSQVNDWSSESSADSRRGAAAAAVTATTSVPNTVQSNDVGLASKPSLSKHRPSEHEKQYDQQAPVSAEEGLSLFANDTEGAYDAEREDSEEYSPPAAEAFSGADGADGDAMDLDDDSSEFVPEEPAIPSPQQAQVVTNLLTHIAAPQPARVSPLAMAKIPAIGRSSLRSQASQSLGSRGHARAVSEDSTTSPRNSGAQSPKMPLSRKQKTRQRKKRREEVATEKKLKRQETAASAKAAPAARSPEPYIKPEPVSPLPFADMSTLHDTKSRAQYELPPDVEIVSPRDFRPRPPREPYYQEQAQPQVQPQAPPPPPPPHMAYESPASPTVIRVSSPSGYQRPRRDDQDLRRVASLHAARRPMSPVYSPVAPYRTMSQSYTEQPSPASFGSYQPEVARAPSRYIRSERSMSPPQLRAGRESYVQRLHSPAMMAPPPLPPARRIIVDQYGNRYIAADDAGPMSAEASLPPPPPPPPMATRMSVAPPARYEGETAYERAPSRASVVYAPQAGSGGYDDGRMFAPPPPPPPSASMRRVTVQPEGEGVDYRAYRQREYSRHAEPQYYREEPVYMREAPPPASHRASAYPADPVAPGYARAYSVRPEAEAVRYVSRAPSVMPQPEYVRVADHSSAAPAPSTRAVSVAPGPEYGGGREAEGRYGYGQPMPYPMPPPAPRRVEIYVDEYGREIRRGPAY</sequence>
<feature type="compositionally biased region" description="Polar residues" evidence="1">
    <location>
        <begin position="398"/>
        <end position="410"/>
    </location>
</feature>
<feature type="compositionally biased region" description="Low complexity" evidence="1">
    <location>
        <begin position="507"/>
        <end position="519"/>
    </location>
</feature>
<feature type="compositionally biased region" description="Low complexity" evidence="1">
    <location>
        <begin position="444"/>
        <end position="453"/>
    </location>
</feature>
<dbReference type="RefSeq" id="XP_069201624.1">
    <property type="nucleotide sequence ID" value="XM_069341540.1"/>
</dbReference>
<feature type="compositionally biased region" description="Basic and acidic residues" evidence="1">
    <location>
        <begin position="753"/>
        <end position="769"/>
    </location>
</feature>
<feature type="compositionally biased region" description="Basic residues" evidence="1">
    <location>
        <begin position="416"/>
        <end position="428"/>
    </location>
</feature>
<feature type="compositionally biased region" description="Pro residues" evidence="1">
    <location>
        <begin position="676"/>
        <end position="685"/>
    </location>
</feature>
<feature type="region of interest" description="Disordered" evidence="1">
    <location>
        <begin position="51"/>
        <end position="91"/>
    </location>
</feature>
<feature type="compositionally biased region" description="Pro residues" evidence="1">
    <location>
        <begin position="520"/>
        <end position="529"/>
    </location>
</feature>
<evidence type="ECO:0000313" key="2">
    <source>
        <dbReference type="EMBL" id="KAL1305351.1"/>
    </source>
</evidence>
<feature type="compositionally biased region" description="Low complexity" evidence="1">
    <location>
        <begin position="378"/>
        <end position="390"/>
    </location>
</feature>
<reference evidence="2 3" key="1">
    <citation type="submission" date="2024-07" db="EMBL/GenBank/DDBJ databases">
        <title>Draft sequence of the Neodothiora populina.</title>
        <authorList>
            <person name="Drown D.D."/>
            <person name="Schuette U.S."/>
            <person name="Buechlein A.B."/>
            <person name="Rusch D.R."/>
            <person name="Winton L.W."/>
            <person name="Adams G.A."/>
        </authorList>
    </citation>
    <scope>NUCLEOTIDE SEQUENCE [LARGE SCALE GENOMIC DNA]</scope>
    <source>
        <strain evidence="2 3">CPC 39397</strain>
    </source>
</reference>
<feature type="compositionally biased region" description="Acidic residues" evidence="1">
    <location>
        <begin position="318"/>
        <end position="334"/>
    </location>
</feature>
<feature type="compositionally biased region" description="Low complexity" evidence="1">
    <location>
        <begin position="57"/>
        <end position="73"/>
    </location>
</feature>